<dbReference type="InterPro" id="IPR003591">
    <property type="entry name" value="Leu-rich_rpt_typical-subtyp"/>
</dbReference>
<name>A0A0K8TLW7_TABBR</name>
<dbReference type="InterPro" id="IPR050216">
    <property type="entry name" value="LRR_domain-containing"/>
</dbReference>
<evidence type="ECO:0000313" key="3">
    <source>
        <dbReference type="EMBL" id="JAI15349.1"/>
    </source>
</evidence>
<dbReference type="PANTHER" id="PTHR48051:SF1">
    <property type="entry name" value="RAS SUPPRESSOR PROTEIN 1"/>
    <property type="match status" value="1"/>
</dbReference>
<keyword evidence="2" id="KW-0677">Repeat</keyword>
<dbReference type="Gene3D" id="3.80.10.10">
    <property type="entry name" value="Ribonuclease Inhibitor"/>
    <property type="match status" value="1"/>
</dbReference>
<dbReference type="SUPFAM" id="SSF52058">
    <property type="entry name" value="L domain-like"/>
    <property type="match status" value="1"/>
</dbReference>
<dbReference type="FunFam" id="3.80.10.10:FF:000230">
    <property type="entry name" value="Leucine-rich repeat-containing protein 57"/>
    <property type="match status" value="1"/>
</dbReference>
<dbReference type="Pfam" id="PF13855">
    <property type="entry name" value="LRR_8"/>
    <property type="match status" value="1"/>
</dbReference>
<evidence type="ECO:0000256" key="2">
    <source>
        <dbReference type="ARBA" id="ARBA00022737"/>
    </source>
</evidence>
<dbReference type="PRINTS" id="PR00019">
    <property type="entry name" value="LEURICHRPT"/>
</dbReference>
<dbReference type="PANTHER" id="PTHR48051">
    <property type="match status" value="1"/>
</dbReference>
<proteinExistence type="evidence at transcript level"/>
<reference evidence="3" key="1">
    <citation type="journal article" date="2015" name="Insect Biochem. Mol. Biol.">
        <title>An insight into the sialome of the horse fly, Tabanus bromius.</title>
        <authorList>
            <person name="Ribeiro J.M."/>
            <person name="Kazimirova M."/>
            <person name="Takac P."/>
            <person name="Andersen J.F."/>
            <person name="Francischetti I.M."/>
        </authorList>
    </citation>
    <scope>NUCLEOTIDE SEQUENCE</scope>
</reference>
<accession>A0A0K8TLW7</accession>
<sequence>MGNNTVKQHFENAKKTGVLKISLQRLQDFPPQLRTFPNVLKTLDISGNRFTEIPKDIAKFTLIKHLNVSENRLTCLPDVLGDLVKMEVLLAMNNSITKVPRELGKLKNLKQVNLSCNQIDEFPVMLCGLNHLDVLDLSKNKITAVPAEVKNLQVTELNLNQNQISSLSEEIADTPRLKTLRIEENCLQVTAFTPRILKESKICNLSVEGNLFNSKQFADLDGYDDYMERYTAVRKKMF</sequence>
<dbReference type="InterPro" id="IPR032675">
    <property type="entry name" value="LRR_dom_sf"/>
</dbReference>
<evidence type="ECO:0000256" key="1">
    <source>
        <dbReference type="ARBA" id="ARBA00022614"/>
    </source>
</evidence>
<keyword evidence="1" id="KW-0433">Leucine-rich repeat</keyword>
<dbReference type="Pfam" id="PF00560">
    <property type="entry name" value="LRR_1"/>
    <property type="match status" value="1"/>
</dbReference>
<dbReference type="EMBL" id="GDAI01002254">
    <property type="protein sequence ID" value="JAI15349.1"/>
    <property type="molecule type" value="mRNA"/>
</dbReference>
<dbReference type="InterPro" id="IPR001611">
    <property type="entry name" value="Leu-rich_rpt"/>
</dbReference>
<dbReference type="SMART" id="SM00369">
    <property type="entry name" value="LRR_TYP"/>
    <property type="match status" value="5"/>
</dbReference>
<dbReference type="AlphaFoldDB" id="A0A0K8TLW7"/>
<dbReference type="SMART" id="SM00364">
    <property type="entry name" value="LRR_BAC"/>
    <property type="match status" value="4"/>
</dbReference>
<dbReference type="GO" id="GO:0005737">
    <property type="term" value="C:cytoplasm"/>
    <property type="evidence" value="ECO:0007669"/>
    <property type="project" value="TreeGrafter"/>
</dbReference>
<protein>
    <submittedName>
        <fullName evidence="3">Putative leucine-rich repeat lrr protein</fullName>
    </submittedName>
</protein>
<organism evidence="3">
    <name type="scientific">Tabanus bromius</name>
    <name type="common">Band-eyed brown horse fly</name>
    <dbReference type="NCBI Taxonomy" id="304241"/>
    <lineage>
        <taxon>Eukaryota</taxon>
        <taxon>Metazoa</taxon>
        <taxon>Ecdysozoa</taxon>
        <taxon>Arthropoda</taxon>
        <taxon>Hexapoda</taxon>
        <taxon>Insecta</taxon>
        <taxon>Pterygota</taxon>
        <taxon>Neoptera</taxon>
        <taxon>Endopterygota</taxon>
        <taxon>Diptera</taxon>
        <taxon>Brachycera</taxon>
        <taxon>Tabanomorpha</taxon>
        <taxon>Tabanoidea</taxon>
        <taxon>Tabanidae</taxon>
        <taxon>Tabanus</taxon>
    </lineage>
</organism>